<evidence type="ECO:0000313" key="3">
    <source>
        <dbReference type="Proteomes" id="UP000054223"/>
    </source>
</evidence>
<keyword evidence="3" id="KW-1185">Reference proteome</keyword>
<dbReference type="AlphaFoldDB" id="A0A9X0HLX8"/>
<proteinExistence type="predicted"/>
<dbReference type="OrthoDB" id="5873496at2"/>
<dbReference type="RefSeq" id="WP_059069711.1">
    <property type="nucleotide sequence ID" value="NZ_LNAL01000006.1"/>
</dbReference>
<accession>A0A9X0HLX8</accession>
<dbReference type="Proteomes" id="UP000054223">
    <property type="component" value="Unassembled WGS sequence"/>
</dbReference>
<organism evidence="2 3">
    <name type="scientific">Solirubrum puertoriconensis</name>
    <dbReference type="NCBI Taxonomy" id="1751427"/>
    <lineage>
        <taxon>Bacteria</taxon>
        <taxon>Pseudomonadati</taxon>
        <taxon>Bacteroidota</taxon>
        <taxon>Cytophagia</taxon>
        <taxon>Cytophagales</taxon>
    </lineage>
</organism>
<reference evidence="2 3" key="1">
    <citation type="submission" date="2015-11" db="EMBL/GenBank/DDBJ databases">
        <title>Solirubrum puertoriconensis gen. nov. an environmental bacteria isolated in Puerto Rico.</title>
        <authorList>
            <person name="Cuebas-Irizarry M.F."/>
            <person name="Montalvo-Rodriguez R."/>
        </authorList>
    </citation>
    <scope>NUCLEOTIDE SEQUENCE [LARGE SCALE GENOMIC DNA]</scope>
    <source>
        <strain evidence="2 3">MC1A</strain>
    </source>
</reference>
<dbReference type="EMBL" id="LNAL01000006">
    <property type="protein sequence ID" value="KUG08348.1"/>
    <property type="molecule type" value="Genomic_DNA"/>
</dbReference>
<evidence type="ECO:0000313" key="2">
    <source>
        <dbReference type="EMBL" id="KUG08348.1"/>
    </source>
</evidence>
<gene>
    <name evidence="2" type="ORF">ASU33_09250</name>
</gene>
<protein>
    <submittedName>
        <fullName evidence="2">Uncharacterized protein</fullName>
    </submittedName>
</protein>
<comment type="caution">
    <text evidence="2">The sequence shown here is derived from an EMBL/GenBank/DDBJ whole genome shotgun (WGS) entry which is preliminary data.</text>
</comment>
<name>A0A9X0HLX8_SOLP1</name>
<feature type="chain" id="PRO_5040873507" evidence="1">
    <location>
        <begin position="24"/>
        <end position="131"/>
    </location>
</feature>
<sequence>MKKLFAASFLLAACAVAPLAASAQTKPSATLAAAPDAARYEYCELTVRNNGDIFSDFGYGMEKLGGGSLSKVEVGKLQVFSTYVTALNYMGSLGWELLQTDDLDGKGTNGVTMRFMMRRSRTSTGVTVTKQ</sequence>
<evidence type="ECO:0000256" key="1">
    <source>
        <dbReference type="SAM" id="SignalP"/>
    </source>
</evidence>
<feature type="signal peptide" evidence="1">
    <location>
        <begin position="1"/>
        <end position="23"/>
    </location>
</feature>
<keyword evidence="1" id="KW-0732">Signal</keyword>